<evidence type="ECO:0000313" key="2">
    <source>
        <dbReference type="EMBL" id="KAL3686166.1"/>
    </source>
</evidence>
<comment type="caution">
    <text evidence="2">The sequence shown here is derived from an EMBL/GenBank/DDBJ whole genome shotgun (WGS) entry which is preliminary data.</text>
</comment>
<proteinExistence type="predicted"/>
<keyword evidence="3" id="KW-1185">Reference proteome</keyword>
<reference evidence="2 3" key="1">
    <citation type="submission" date="2024-09" db="EMBL/GenBank/DDBJ databases">
        <title>Chromosome-scale assembly of Riccia sorocarpa.</title>
        <authorList>
            <person name="Paukszto L."/>
        </authorList>
    </citation>
    <scope>NUCLEOTIDE SEQUENCE [LARGE SCALE GENOMIC DNA]</scope>
    <source>
        <strain evidence="2">LP-2024</strain>
        <tissue evidence="2">Aerial parts of the thallus</tissue>
    </source>
</reference>
<feature type="region of interest" description="Disordered" evidence="1">
    <location>
        <begin position="1"/>
        <end position="106"/>
    </location>
</feature>
<organism evidence="2 3">
    <name type="scientific">Riccia sorocarpa</name>
    <dbReference type="NCBI Taxonomy" id="122646"/>
    <lineage>
        <taxon>Eukaryota</taxon>
        <taxon>Viridiplantae</taxon>
        <taxon>Streptophyta</taxon>
        <taxon>Embryophyta</taxon>
        <taxon>Marchantiophyta</taxon>
        <taxon>Marchantiopsida</taxon>
        <taxon>Marchantiidae</taxon>
        <taxon>Marchantiales</taxon>
        <taxon>Ricciaceae</taxon>
        <taxon>Riccia</taxon>
    </lineage>
</organism>
<sequence length="262" mass="30115">MKGEAFEKGKAKAYERELEQTKGMRVFKRPRQQDPSSIAQRALPPRKKLAALNAAAAQQRVGCPSETEEQLTRDEMPSVSEAVEASSDRCNRSSHNVSTQSATPSLSAAPSCELDIVWPKLLALREKHLNETRELFALLEIRSTMPISPGQLSKLKQYKEVLYRIIPYLTVPKEKIPKEFNLEKAQLLENEIVRIVNTFQRRRQVSLLFRRQLEEAQTPDLRLPCQDQQQQQQDHFSPTQQIQLSENRMYFVPNCSSPRQSK</sequence>
<accession>A0ABD3H5N7</accession>
<dbReference type="AlphaFoldDB" id="A0ABD3H5N7"/>
<feature type="compositionally biased region" description="Polar residues" evidence="1">
    <location>
        <begin position="93"/>
        <end position="106"/>
    </location>
</feature>
<feature type="compositionally biased region" description="Low complexity" evidence="1">
    <location>
        <begin position="50"/>
        <end position="60"/>
    </location>
</feature>
<feature type="compositionally biased region" description="Basic and acidic residues" evidence="1">
    <location>
        <begin position="1"/>
        <end position="22"/>
    </location>
</feature>
<name>A0ABD3H5N7_9MARC</name>
<dbReference type="Proteomes" id="UP001633002">
    <property type="component" value="Unassembled WGS sequence"/>
</dbReference>
<protein>
    <submittedName>
        <fullName evidence="2">Uncharacterized protein</fullName>
    </submittedName>
</protein>
<gene>
    <name evidence="2" type="ORF">R1sor_004188</name>
</gene>
<dbReference type="EMBL" id="JBJQOH010000006">
    <property type="protein sequence ID" value="KAL3686166.1"/>
    <property type="molecule type" value="Genomic_DNA"/>
</dbReference>
<evidence type="ECO:0000313" key="3">
    <source>
        <dbReference type="Proteomes" id="UP001633002"/>
    </source>
</evidence>
<evidence type="ECO:0000256" key="1">
    <source>
        <dbReference type="SAM" id="MobiDB-lite"/>
    </source>
</evidence>